<keyword evidence="3 9" id="KW-0158">Chromosome</keyword>
<comment type="subcellular location">
    <subcellularLocation>
        <location evidence="1 9">Chromosome</location>
        <location evidence="1 9">Centromere</location>
        <location evidence="1 9">Kinetochore</location>
    </subcellularLocation>
</comment>
<dbReference type="Gene3D" id="1.10.287.1880">
    <property type="match status" value="1"/>
</dbReference>
<keyword evidence="7 9" id="KW-0131">Cell cycle</keyword>
<dbReference type="AlphaFoldDB" id="A0A834M7S8"/>
<name>A0A834M7S8_RHYFE</name>
<dbReference type="GO" id="GO:0007094">
    <property type="term" value="P:mitotic spindle assembly checkpoint signaling"/>
    <property type="evidence" value="ECO:0007669"/>
    <property type="project" value="UniProtKB-UniRule"/>
</dbReference>
<keyword evidence="5 9" id="KW-0498">Mitosis</keyword>
<dbReference type="InterPro" id="IPR018630">
    <property type="entry name" value="Zwilch"/>
</dbReference>
<dbReference type="OrthoDB" id="5556307at2759"/>
<keyword evidence="4 9" id="KW-0132">Cell division</keyword>
<gene>
    <name evidence="10" type="ORF">GWI33_013500</name>
</gene>
<sequence>MNPDLVHGAEVPVLSYLIPFEEEFKRIQIIYSKKPSIASDCEDIQVPIQTTSQFDNSLNECDLTGDPLKVDLGGNDDSVIIKEEEVINSWSTDEAKYCPLSVTEARRELNNILKNTKNESEQALPCYAICDGKDPHHTVLLGCHGHSFTSYCLQILDIISKNDAVTELDNMIKYHKKACSNNSVKINYVSKMDYNIYGRNLKKLSNQNASMRNFDYHASVSVNINCNECIFNMNDGRNANIMMNLQLVAGHRLLSMNFLWQEMHLLQSYLDILLDCDVLDNTILCKNPLESDEILRRIEKLVDKRFLRYSSEKTESIDLEHLREGDLDFLDELWNILKYCDNASTLRNSLHFLFEEITASNNRSMMIRDKTSNIAQLIEGAHKLKHDFQAILNQFSSTVRTNIDKIWKSLFQMSHLSQAKSRTTRVTQSIQHSHFDMKIKQLAYLSQMYVGAEFIYIVKEQVTLQENTFYYFCECIEKEFIHNSTKYIDFMEIFQSPLCEMSLQLDSRNIGIIQNLLPTNWTMHMSSKVGGTTIITTYNLTESSLFPPCVYDYDVPSSEEVYFMSRMKKIKGMF</sequence>
<reference evidence="10" key="1">
    <citation type="submission" date="2020-08" db="EMBL/GenBank/DDBJ databases">
        <title>Genome sequencing and assembly of the red palm weevil Rhynchophorus ferrugineus.</title>
        <authorList>
            <person name="Dias G.B."/>
            <person name="Bergman C.M."/>
            <person name="Manee M."/>
        </authorList>
    </citation>
    <scope>NUCLEOTIDE SEQUENCE</scope>
    <source>
        <strain evidence="10">AA-2017</strain>
        <tissue evidence="10">Whole larva</tissue>
    </source>
</reference>
<dbReference type="GO" id="GO:0051301">
    <property type="term" value="P:cell division"/>
    <property type="evidence" value="ECO:0007669"/>
    <property type="project" value="UniProtKB-UniRule"/>
</dbReference>
<comment type="caution">
    <text evidence="10">The sequence shown here is derived from an EMBL/GenBank/DDBJ whole genome shotgun (WGS) entry which is preliminary data.</text>
</comment>
<keyword evidence="8 9" id="KW-0137">Centromere</keyword>
<evidence type="ECO:0000256" key="1">
    <source>
        <dbReference type="ARBA" id="ARBA00004629"/>
    </source>
</evidence>
<dbReference type="GO" id="GO:1990423">
    <property type="term" value="C:RZZ complex"/>
    <property type="evidence" value="ECO:0007669"/>
    <property type="project" value="UniProtKB-UniRule"/>
</dbReference>
<dbReference type="GO" id="GO:0034501">
    <property type="term" value="P:protein localization to kinetochore"/>
    <property type="evidence" value="ECO:0007669"/>
    <property type="project" value="UniProtKB-UniRule"/>
</dbReference>
<evidence type="ECO:0000256" key="7">
    <source>
        <dbReference type="ARBA" id="ARBA00023306"/>
    </source>
</evidence>
<evidence type="ECO:0000313" key="11">
    <source>
        <dbReference type="Proteomes" id="UP000625711"/>
    </source>
</evidence>
<dbReference type="EMBL" id="JAACXV010013285">
    <property type="protein sequence ID" value="KAF7273808.1"/>
    <property type="molecule type" value="Genomic_DNA"/>
</dbReference>
<evidence type="ECO:0000256" key="2">
    <source>
        <dbReference type="ARBA" id="ARBA00009062"/>
    </source>
</evidence>
<dbReference type="PANTHER" id="PTHR15995">
    <property type="entry name" value="PROTEIN ZWILCH HOMOLOG"/>
    <property type="match status" value="1"/>
</dbReference>
<evidence type="ECO:0000256" key="4">
    <source>
        <dbReference type="ARBA" id="ARBA00022618"/>
    </source>
</evidence>
<keyword evidence="11" id="KW-1185">Reference proteome</keyword>
<evidence type="ECO:0000256" key="8">
    <source>
        <dbReference type="ARBA" id="ARBA00023328"/>
    </source>
</evidence>
<accession>A0A834M7S8</accession>
<comment type="subunit">
    <text evidence="9">Component of the RZZ complex.</text>
</comment>
<comment type="similarity">
    <text evidence="2 9">Belongs to the ZWILCH family.</text>
</comment>
<evidence type="ECO:0000313" key="10">
    <source>
        <dbReference type="EMBL" id="KAF7273808.1"/>
    </source>
</evidence>
<dbReference type="Proteomes" id="UP000625711">
    <property type="component" value="Unassembled WGS sequence"/>
</dbReference>
<evidence type="ECO:0000256" key="5">
    <source>
        <dbReference type="ARBA" id="ARBA00022776"/>
    </source>
</evidence>
<keyword evidence="6 9" id="KW-0995">Kinetochore</keyword>
<dbReference type="PANTHER" id="PTHR15995:SF1">
    <property type="entry name" value="PROTEIN ZWILCH HOMOLOG"/>
    <property type="match status" value="1"/>
</dbReference>
<protein>
    <recommendedName>
        <fullName evidence="9">Protein zwilch</fullName>
    </recommendedName>
</protein>
<evidence type="ECO:0000256" key="6">
    <source>
        <dbReference type="ARBA" id="ARBA00022838"/>
    </source>
</evidence>
<organism evidence="10 11">
    <name type="scientific">Rhynchophorus ferrugineus</name>
    <name type="common">Red palm weevil</name>
    <name type="synonym">Curculio ferrugineus</name>
    <dbReference type="NCBI Taxonomy" id="354439"/>
    <lineage>
        <taxon>Eukaryota</taxon>
        <taxon>Metazoa</taxon>
        <taxon>Ecdysozoa</taxon>
        <taxon>Arthropoda</taxon>
        <taxon>Hexapoda</taxon>
        <taxon>Insecta</taxon>
        <taxon>Pterygota</taxon>
        <taxon>Neoptera</taxon>
        <taxon>Endopterygota</taxon>
        <taxon>Coleoptera</taxon>
        <taxon>Polyphaga</taxon>
        <taxon>Cucujiformia</taxon>
        <taxon>Curculionidae</taxon>
        <taxon>Dryophthorinae</taxon>
        <taxon>Rhynchophorus</taxon>
    </lineage>
</organism>
<comment type="function">
    <text evidence="9">Essential component of the mitotic checkpoint, which prevents cells from prematurely exiting mitosis. Required for the assembly of the dynein-dynactin and MAD1-MAD2 complexes onto kinetochores. Its function related to the spindle assembly machinery is proposed to depend on its association in the mitotic RZZ complex.</text>
</comment>
<dbReference type="Pfam" id="PF09817">
    <property type="entry name" value="Zwilch"/>
    <property type="match status" value="1"/>
</dbReference>
<evidence type="ECO:0000256" key="9">
    <source>
        <dbReference type="RuleBase" id="RU369076"/>
    </source>
</evidence>
<evidence type="ECO:0000256" key="3">
    <source>
        <dbReference type="ARBA" id="ARBA00022454"/>
    </source>
</evidence>
<proteinExistence type="inferred from homology"/>